<protein>
    <submittedName>
        <fullName evidence="3">TadE-like protein</fullName>
    </submittedName>
</protein>
<dbReference type="OrthoDB" id="8708482at2"/>
<proteinExistence type="predicted"/>
<name>A0A1I4K8Z1_9BURK</name>
<feature type="domain" description="TadE-like" evidence="2">
    <location>
        <begin position="21"/>
        <end position="63"/>
    </location>
</feature>
<evidence type="ECO:0000313" key="4">
    <source>
        <dbReference type="Proteomes" id="UP000199470"/>
    </source>
</evidence>
<evidence type="ECO:0000259" key="2">
    <source>
        <dbReference type="Pfam" id="PF07811"/>
    </source>
</evidence>
<gene>
    <name evidence="3" type="ORF">SAMN02982985_01356</name>
</gene>
<evidence type="ECO:0000256" key="1">
    <source>
        <dbReference type="SAM" id="Phobius"/>
    </source>
</evidence>
<keyword evidence="1" id="KW-0812">Transmembrane</keyword>
<dbReference type="AlphaFoldDB" id="A0A1I4K8Z1"/>
<dbReference type="InterPro" id="IPR012495">
    <property type="entry name" value="TadE-like_dom"/>
</dbReference>
<evidence type="ECO:0000313" key="3">
    <source>
        <dbReference type="EMBL" id="SFL75043.1"/>
    </source>
</evidence>
<organism evidence="3 4">
    <name type="scientific">Rugamonas rubra</name>
    <dbReference type="NCBI Taxonomy" id="758825"/>
    <lineage>
        <taxon>Bacteria</taxon>
        <taxon>Pseudomonadati</taxon>
        <taxon>Pseudomonadota</taxon>
        <taxon>Betaproteobacteria</taxon>
        <taxon>Burkholderiales</taxon>
        <taxon>Oxalobacteraceae</taxon>
        <taxon>Telluria group</taxon>
        <taxon>Rugamonas</taxon>
    </lineage>
</organism>
<dbReference type="Proteomes" id="UP000199470">
    <property type="component" value="Unassembled WGS sequence"/>
</dbReference>
<accession>A0A1I4K8Z1</accession>
<dbReference type="RefSeq" id="WP_093385444.1">
    <property type="nucleotide sequence ID" value="NZ_FOTW01000007.1"/>
</dbReference>
<sequence length="208" mass="21445">MRTEPSAPPRRPAVPARRAGGATVVEFAFAVSLFFLFVFGMLEFARAVYLWNTAQEVTRRAARAAAIADFGDAAALAAIRQNAVFRSTPGALALGGDVGDGHVQIGYLSLDVNGNLQDIAAAALPAGRGANARNCTANPQAADCIRFVRARLCAPSSAADACDGISYTPMVALLAPLFSADGLLPLSLPPSTTVLKAESLGYTPGAVP</sequence>
<dbReference type="STRING" id="758825.SAMN02982985_01356"/>
<keyword evidence="1" id="KW-0472">Membrane</keyword>
<dbReference type="EMBL" id="FOTW01000007">
    <property type="protein sequence ID" value="SFL75043.1"/>
    <property type="molecule type" value="Genomic_DNA"/>
</dbReference>
<reference evidence="3 4" key="1">
    <citation type="submission" date="2016-10" db="EMBL/GenBank/DDBJ databases">
        <authorList>
            <person name="de Groot N.N."/>
        </authorList>
    </citation>
    <scope>NUCLEOTIDE SEQUENCE [LARGE SCALE GENOMIC DNA]</scope>
    <source>
        <strain evidence="3 4">ATCC 43154</strain>
    </source>
</reference>
<keyword evidence="4" id="KW-1185">Reference proteome</keyword>
<keyword evidence="1" id="KW-1133">Transmembrane helix</keyword>
<dbReference type="Pfam" id="PF07811">
    <property type="entry name" value="TadE"/>
    <property type="match status" value="1"/>
</dbReference>
<feature type="transmembrane region" description="Helical" evidence="1">
    <location>
        <begin position="20"/>
        <end position="42"/>
    </location>
</feature>